<accession>A0A1R4F5S3</accession>
<dbReference type="OrthoDB" id="9984493at2"/>
<evidence type="ECO:0000256" key="1">
    <source>
        <dbReference type="SAM" id="SignalP"/>
    </source>
</evidence>
<feature type="signal peptide" evidence="1">
    <location>
        <begin position="1"/>
        <end position="16"/>
    </location>
</feature>
<reference evidence="2 3" key="1">
    <citation type="submission" date="2017-02" db="EMBL/GenBank/DDBJ databases">
        <authorList>
            <person name="Peterson S.W."/>
        </authorList>
    </citation>
    <scope>NUCLEOTIDE SEQUENCE [LARGE SCALE GENOMIC DNA]</scope>
    <source>
        <strain evidence="2 3">3F5N</strain>
    </source>
</reference>
<feature type="chain" id="PRO_5010225485" description="Lipoprotein" evidence="1">
    <location>
        <begin position="17"/>
        <end position="122"/>
    </location>
</feature>
<evidence type="ECO:0000313" key="2">
    <source>
        <dbReference type="EMBL" id="SJM51152.1"/>
    </source>
</evidence>
<dbReference type="AlphaFoldDB" id="A0A1R4F5S3"/>
<dbReference type="Proteomes" id="UP000195766">
    <property type="component" value="Unassembled WGS sequence"/>
</dbReference>
<dbReference type="EMBL" id="FUIE01000016">
    <property type="protein sequence ID" value="SJM51152.1"/>
    <property type="molecule type" value="Genomic_DNA"/>
</dbReference>
<keyword evidence="1" id="KW-0732">Signal</keyword>
<proteinExistence type="predicted"/>
<name>A0A1R4F5S3_BREDI</name>
<sequence>MRITTLACMAAFVALAACGNPAKSQNDQGRSPSGAYKVTMMDGTAVDVDLKADGSFTMSEPGGPVAREGTWRRADGQFCLNDTARPREVCMDEAPVGDNGGFDLSGRGKVVMQFRPMPAASS</sequence>
<evidence type="ECO:0008006" key="4">
    <source>
        <dbReference type="Google" id="ProtNLM"/>
    </source>
</evidence>
<evidence type="ECO:0000313" key="3">
    <source>
        <dbReference type="Proteomes" id="UP000195766"/>
    </source>
</evidence>
<dbReference type="RefSeq" id="WP_087139218.1">
    <property type="nucleotide sequence ID" value="NZ_FUIE01000016.1"/>
</dbReference>
<dbReference type="PROSITE" id="PS51257">
    <property type="entry name" value="PROKAR_LIPOPROTEIN"/>
    <property type="match status" value="1"/>
</dbReference>
<protein>
    <recommendedName>
        <fullName evidence="4">Lipoprotein</fullName>
    </recommendedName>
</protein>
<organism evidence="2 3">
    <name type="scientific">Brevundimonas diminuta 3F5N</name>
    <dbReference type="NCBI Taxonomy" id="1255603"/>
    <lineage>
        <taxon>Bacteria</taxon>
        <taxon>Pseudomonadati</taxon>
        <taxon>Pseudomonadota</taxon>
        <taxon>Alphaproteobacteria</taxon>
        <taxon>Caulobacterales</taxon>
        <taxon>Caulobacteraceae</taxon>
        <taxon>Brevundimonas</taxon>
    </lineage>
</organism>
<gene>
    <name evidence="2" type="ORF">FM111_02725</name>
</gene>